<dbReference type="SUPFAM" id="SSF53613">
    <property type="entry name" value="Ribokinase-like"/>
    <property type="match status" value="1"/>
</dbReference>
<dbReference type="AlphaFoldDB" id="A0A1Y2CH36"/>
<dbReference type="OrthoDB" id="415590at2759"/>
<comment type="caution">
    <text evidence="4">The sequence shown here is derived from an EMBL/GenBank/DDBJ whole genome shotgun (WGS) entry which is preliminary data.</text>
</comment>
<evidence type="ECO:0000259" key="3">
    <source>
        <dbReference type="Pfam" id="PF00294"/>
    </source>
</evidence>
<evidence type="ECO:0000313" key="5">
    <source>
        <dbReference type="Proteomes" id="UP000193642"/>
    </source>
</evidence>
<dbReference type="PRINTS" id="PR00990">
    <property type="entry name" value="RIBOKINASE"/>
</dbReference>
<accession>A0A1Y2CH36</accession>
<keyword evidence="1" id="KW-0808">Transferase</keyword>
<dbReference type="Proteomes" id="UP000193642">
    <property type="component" value="Unassembled WGS sequence"/>
</dbReference>
<dbReference type="GO" id="GO:0016301">
    <property type="term" value="F:kinase activity"/>
    <property type="evidence" value="ECO:0007669"/>
    <property type="project" value="UniProtKB-KW"/>
</dbReference>
<dbReference type="PANTHER" id="PTHR10584">
    <property type="entry name" value="SUGAR KINASE"/>
    <property type="match status" value="1"/>
</dbReference>
<feature type="domain" description="Carbohydrate kinase PfkB" evidence="3">
    <location>
        <begin position="54"/>
        <end position="293"/>
    </location>
</feature>
<dbReference type="PANTHER" id="PTHR10584:SF166">
    <property type="entry name" value="RIBOKINASE"/>
    <property type="match status" value="1"/>
</dbReference>
<reference evidence="4 5" key="1">
    <citation type="submission" date="2016-07" db="EMBL/GenBank/DDBJ databases">
        <title>Pervasive Adenine N6-methylation of Active Genes in Fungi.</title>
        <authorList>
            <consortium name="DOE Joint Genome Institute"/>
            <person name="Mondo S.J."/>
            <person name="Dannebaum R.O."/>
            <person name="Kuo R.C."/>
            <person name="Labutti K."/>
            <person name="Haridas S."/>
            <person name="Kuo A."/>
            <person name="Salamov A."/>
            <person name="Ahrendt S.R."/>
            <person name="Lipzen A."/>
            <person name="Sullivan W."/>
            <person name="Andreopoulos W.B."/>
            <person name="Clum A."/>
            <person name="Lindquist E."/>
            <person name="Daum C."/>
            <person name="Ramamoorthy G.K."/>
            <person name="Gryganskyi A."/>
            <person name="Culley D."/>
            <person name="Magnuson J.K."/>
            <person name="James T.Y."/>
            <person name="O'Malley M.A."/>
            <person name="Stajich J.E."/>
            <person name="Spatafora J.W."/>
            <person name="Visel A."/>
            <person name="Grigoriev I.V."/>
        </authorList>
    </citation>
    <scope>NUCLEOTIDE SEQUENCE [LARGE SCALE GENOMIC DNA]</scope>
    <source>
        <strain evidence="4 5">JEL800</strain>
    </source>
</reference>
<dbReference type="InterPro" id="IPR002139">
    <property type="entry name" value="Ribo/fructo_kinase"/>
</dbReference>
<dbReference type="STRING" id="329046.A0A1Y2CH36"/>
<protein>
    <submittedName>
        <fullName evidence="4">Ribokinase-like protein</fullName>
    </submittedName>
</protein>
<keyword evidence="2 4" id="KW-0418">Kinase</keyword>
<evidence type="ECO:0000313" key="4">
    <source>
        <dbReference type="EMBL" id="ORY46360.1"/>
    </source>
</evidence>
<dbReference type="GO" id="GO:0006796">
    <property type="term" value="P:phosphate-containing compound metabolic process"/>
    <property type="evidence" value="ECO:0007669"/>
    <property type="project" value="UniProtKB-ARBA"/>
</dbReference>
<dbReference type="Pfam" id="PF00294">
    <property type="entry name" value="PfkB"/>
    <property type="match status" value="1"/>
</dbReference>
<proteinExistence type="predicted"/>
<dbReference type="Gene3D" id="3.40.1190.20">
    <property type="match status" value="1"/>
</dbReference>
<organism evidence="4 5">
    <name type="scientific">Rhizoclosmatium globosum</name>
    <dbReference type="NCBI Taxonomy" id="329046"/>
    <lineage>
        <taxon>Eukaryota</taxon>
        <taxon>Fungi</taxon>
        <taxon>Fungi incertae sedis</taxon>
        <taxon>Chytridiomycota</taxon>
        <taxon>Chytridiomycota incertae sedis</taxon>
        <taxon>Chytridiomycetes</taxon>
        <taxon>Chytridiales</taxon>
        <taxon>Chytriomycetaceae</taxon>
        <taxon>Rhizoclosmatium</taxon>
    </lineage>
</organism>
<dbReference type="InterPro" id="IPR029056">
    <property type="entry name" value="Ribokinase-like"/>
</dbReference>
<dbReference type="EMBL" id="MCGO01000016">
    <property type="protein sequence ID" value="ORY46360.1"/>
    <property type="molecule type" value="Genomic_DNA"/>
</dbReference>
<name>A0A1Y2CH36_9FUNG</name>
<dbReference type="InterPro" id="IPR011611">
    <property type="entry name" value="PfkB_dom"/>
</dbReference>
<evidence type="ECO:0000256" key="1">
    <source>
        <dbReference type="ARBA" id="ARBA00022679"/>
    </source>
</evidence>
<sequence>MNVFFEKGVGKLQGKWRVWELKVRWSIEKFNMKVLCFGSLNIDKATQSIQEERANQAVALARAAPSDLAIHHAGQVGTDGKMAHRLVEPEQYQHIRCLVSQNRKHGLRFDPKGLSGDNAIILLPAANCKIPLQHIDETLSKFDAGDWLLVQNEINNINDIIRKAKARGMQVAFNPAPCPPIILSYSLECVDVLVLNEGEAEMLYSAITQKKAAPEEGASALQRGSEITNIPALRDCRVVDTTGAGDTFVGFFLATFASLQQKKEGGAFKNALKVAAIASGMTCETHGATPSIPLMKDVQKRMLQQ</sequence>
<gene>
    <name evidence="4" type="ORF">BCR33DRAFT_849101</name>
</gene>
<evidence type="ECO:0000256" key="2">
    <source>
        <dbReference type="ARBA" id="ARBA00022777"/>
    </source>
</evidence>
<keyword evidence="5" id="KW-1185">Reference proteome</keyword>